<keyword evidence="4" id="KW-1185">Reference proteome</keyword>
<evidence type="ECO:0008006" key="5">
    <source>
        <dbReference type="Google" id="ProtNLM"/>
    </source>
</evidence>
<dbReference type="Proteomes" id="UP000320591">
    <property type="component" value="Chromosome"/>
</dbReference>
<evidence type="ECO:0000313" key="3">
    <source>
        <dbReference type="EMBL" id="QDX28522.1"/>
    </source>
</evidence>
<dbReference type="KEGG" id="dic:Dpoa569_0000158"/>
<dbReference type="RefSeq" id="WP_042867726.1">
    <property type="nucleotide sequence ID" value="NZ_CM001975.1"/>
</dbReference>
<evidence type="ECO:0000256" key="2">
    <source>
        <dbReference type="SAM" id="SignalP"/>
    </source>
</evidence>
<keyword evidence="2" id="KW-0732">Signal</keyword>
<organism evidence="3 4">
    <name type="scientific">Dickeya poaceiphila</name>
    <dbReference type="NCBI Taxonomy" id="568768"/>
    <lineage>
        <taxon>Bacteria</taxon>
        <taxon>Pseudomonadati</taxon>
        <taxon>Pseudomonadota</taxon>
        <taxon>Gammaproteobacteria</taxon>
        <taxon>Enterobacterales</taxon>
        <taxon>Pectobacteriaceae</taxon>
        <taxon>Dickeya</taxon>
    </lineage>
</organism>
<proteinExistence type="predicted"/>
<accession>A0A5B8HYW4</accession>
<name>A0A5B8HYW4_9GAMM</name>
<dbReference type="STRING" id="568768.GCA_000406125_00137"/>
<gene>
    <name evidence="3" type="ORF">Dpoa569_0000158</name>
</gene>
<dbReference type="OrthoDB" id="5583261at2"/>
<dbReference type="AlphaFoldDB" id="A0A5B8HYW4"/>
<feature type="signal peptide" evidence="2">
    <location>
        <begin position="1"/>
        <end position="21"/>
    </location>
</feature>
<feature type="chain" id="PRO_5022753083" description="Tetratricopeptide repeat protein" evidence="2">
    <location>
        <begin position="22"/>
        <end position="734"/>
    </location>
</feature>
<protein>
    <recommendedName>
        <fullName evidence="5">Tetratricopeptide repeat protein</fullName>
    </recommendedName>
</protein>
<evidence type="ECO:0000256" key="1">
    <source>
        <dbReference type="SAM" id="MobiDB-lite"/>
    </source>
</evidence>
<feature type="region of interest" description="Disordered" evidence="1">
    <location>
        <begin position="92"/>
        <end position="120"/>
    </location>
</feature>
<dbReference type="EMBL" id="CP042220">
    <property type="protein sequence ID" value="QDX28522.1"/>
    <property type="molecule type" value="Genomic_DNA"/>
</dbReference>
<sequence length="734" mass="83029">MKGLALMAGFIATLAQMSAYASVDGVCGFSDADCGMPALPYLLPDNDTRTNLVLLQSSRNHIPLPLPQPEPDQTRSRVDPFTAYRVMGLAATEEASDSAETNKSTSSSTPSDDGTDDDDNASLLQKAAQLHFPDTELSKLRDLTPVDLDGRWISNDFTTLERFFDLLLADKELNDTQRTQLALVRTRMLSSEYIVDNVMTDVASVPETGHAGEWRRYLISATQFYEGQFDQAEKGFQQLLQASQPWVAETARYMLIRVSINQAMNDAQDEYNMFDPRKMDKSAGQQAVKRVDEYLKQYPKGIYVESANGLYRRAEWISGDTAALAGRFSRVLAAANSVDQLLTISNEIDNKLLEDNRFVSSADTPILMLVQDIKRLRSPDGWMTLPALTQEEITRQQPLFDKAGMPDAFRYLQAAFQYYQQRDYAAVLKTLPMTTAKDITEVTAFSSQILRGLAMQQQKQWDDAEAHWRHLLMLKTTYTQQQYLQLALAQTLVDSGHPERVFTPESPVKNLRFRSAILKVSADAELLHRQTSPQQTHEERVIALHTLLTKQLTHRDYAGFLKDSALLKTIAPLQSTENMSWNEEDLTAFGWDGSDTEEGYECPTLQETVTILSMNPNHAHALNCMGEFFLRTGNGVGFDWGESNMLNGLTDADEHYQGQEFNRLDNYMQVIADAKAPPEDKSYALYRAIYCYAPSGYNDCGSQDISKETRKAWFRQLKTDFKGSQWARQLKYYW</sequence>
<reference evidence="3 4" key="1">
    <citation type="journal article" date="2019" name="Environ. Microbiol.">
        <title>The phytopathogenic nature of Dickeya aquatica 174/2 and the dynamic early evolution of Dickeya pathogenicity.</title>
        <authorList>
            <person name="Duprey A."/>
            <person name="Taib N."/>
            <person name="Leonard S."/>
            <person name="Garin T."/>
            <person name="Flandrois J.P."/>
            <person name="Nasser W."/>
            <person name="Brochier-Armanet C."/>
            <person name="Reverchon S."/>
        </authorList>
    </citation>
    <scope>NUCLEOTIDE SEQUENCE [LARGE SCALE GENOMIC DNA]</scope>
    <source>
        <strain evidence="3 4">NCPPB 569</strain>
    </source>
</reference>
<dbReference type="InterPro" id="IPR011990">
    <property type="entry name" value="TPR-like_helical_dom_sf"/>
</dbReference>
<evidence type="ECO:0000313" key="4">
    <source>
        <dbReference type="Proteomes" id="UP000320591"/>
    </source>
</evidence>
<feature type="compositionally biased region" description="Low complexity" evidence="1">
    <location>
        <begin position="92"/>
        <end position="112"/>
    </location>
</feature>
<dbReference type="Gene3D" id="1.25.40.10">
    <property type="entry name" value="Tetratricopeptide repeat domain"/>
    <property type="match status" value="1"/>
</dbReference>